<dbReference type="Proteomes" id="UP001175000">
    <property type="component" value="Unassembled WGS sequence"/>
</dbReference>
<organism evidence="2 3">
    <name type="scientific">Immersiella caudata</name>
    <dbReference type="NCBI Taxonomy" id="314043"/>
    <lineage>
        <taxon>Eukaryota</taxon>
        <taxon>Fungi</taxon>
        <taxon>Dikarya</taxon>
        <taxon>Ascomycota</taxon>
        <taxon>Pezizomycotina</taxon>
        <taxon>Sordariomycetes</taxon>
        <taxon>Sordariomycetidae</taxon>
        <taxon>Sordariales</taxon>
        <taxon>Lasiosphaeriaceae</taxon>
        <taxon>Immersiella</taxon>
    </lineage>
</organism>
<feature type="compositionally biased region" description="Polar residues" evidence="1">
    <location>
        <begin position="17"/>
        <end position="26"/>
    </location>
</feature>
<name>A0AA39XDR5_9PEZI</name>
<feature type="region of interest" description="Disordered" evidence="1">
    <location>
        <begin position="1"/>
        <end position="26"/>
    </location>
</feature>
<evidence type="ECO:0000313" key="3">
    <source>
        <dbReference type="Proteomes" id="UP001175000"/>
    </source>
</evidence>
<gene>
    <name evidence="2" type="ORF">B0T14DRAFT_501473</name>
</gene>
<dbReference type="AlphaFoldDB" id="A0AA39XDR5"/>
<protein>
    <submittedName>
        <fullName evidence="2">Uncharacterized protein</fullName>
    </submittedName>
</protein>
<sequence length="358" mass="39105">MGKLSQLFGLRKKEPESTSPLPNINTPLTLTPSPWEGNLPCVFSPTDGCSIHNPTGTTLFFDPLLFPPSEKLKPSGNHRPSTKPLLTPNPTPLLTSLPRDLPFGCLTSLPRVHKSVPYNLTFYHLHFLTSALRAGTPPLLSKLTCSATTGRTPALSWAVRPVISGSTVEEATLLLEYFLAFCVKADLGSWTPQVTHGRAVAKEVLIGSGYREFTPCAHTKVAFKSHSGHGKDHVRTAGVTFVVTGSDGTERKGEWKSEEEGEVEGTSCAKCYTDVGLKFEMAGDGMVTVGMQIHKDLGRGEHPGEEKWLSLVRGEEFTVQRQESDFGRMKRLCVDRDEELMAEAQEEAAEGEQGEEAK</sequence>
<comment type="caution">
    <text evidence="2">The sequence shown here is derived from an EMBL/GenBank/DDBJ whole genome shotgun (WGS) entry which is preliminary data.</text>
</comment>
<reference evidence="2" key="1">
    <citation type="submission" date="2023-06" db="EMBL/GenBank/DDBJ databases">
        <title>Genome-scale phylogeny and comparative genomics of the fungal order Sordariales.</title>
        <authorList>
            <consortium name="Lawrence Berkeley National Laboratory"/>
            <person name="Hensen N."/>
            <person name="Bonometti L."/>
            <person name="Westerberg I."/>
            <person name="Brannstrom I.O."/>
            <person name="Guillou S."/>
            <person name="Cros-Aarteil S."/>
            <person name="Calhoun S."/>
            <person name="Haridas S."/>
            <person name="Kuo A."/>
            <person name="Mondo S."/>
            <person name="Pangilinan J."/>
            <person name="Riley R."/>
            <person name="Labutti K."/>
            <person name="Andreopoulos B."/>
            <person name="Lipzen A."/>
            <person name="Chen C."/>
            <person name="Yanf M."/>
            <person name="Daum C."/>
            <person name="Ng V."/>
            <person name="Clum A."/>
            <person name="Steindorff A."/>
            <person name="Ohm R."/>
            <person name="Martin F."/>
            <person name="Silar P."/>
            <person name="Natvig D."/>
            <person name="Lalanne C."/>
            <person name="Gautier V."/>
            <person name="Ament-Velasquez S.L."/>
            <person name="Kruys A."/>
            <person name="Hutchinson M.I."/>
            <person name="Powell A.J."/>
            <person name="Barry K."/>
            <person name="Miller A.N."/>
            <person name="Grigoriev I.V."/>
            <person name="Debuchy R."/>
            <person name="Gladieux P."/>
            <person name="Thoren M.H."/>
            <person name="Johannesson H."/>
        </authorList>
    </citation>
    <scope>NUCLEOTIDE SEQUENCE</scope>
    <source>
        <strain evidence="2">CBS 606.72</strain>
    </source>
</reference>
<keyword evidence="3" id="KW-1185">Reference proteome</keyword>
<evidence type="ECO:0000256" key="1">
    <source>
        <dbReference type="SAM" id="MobiDB-lite"/>
    </source>
</evidence>
<proteinExistence type="predicted"/>
<evidence type="ECO:0000313" key="2">
    <source>
        <dbReference type="EMBL" id="KAK0631305.1"/>
    </source>
</evidence>
<accession>A0AA39XDR5</accession>
<dbReference type="EMBL" id="JAULSU010000001">
    <property type="protein sequence ID" value="KAK0631305.1"/>
    <property type="molecule type" value="Genomic_DNA"/>
</dbReference>